<dbReference type="Gene3D" id="2.40.100.10">
    <property type="entry name" value="Cyclophilin-like"/>
    <property type="match status" value="1"/>
</dbReference>
<keyword evidence="7" id="KW-1185">Reference proteome</keyword>
<evidence type="ECO:0000313" key="6">
    <source>
        <dbReference type="EMBL" id="TXF99591.1"/>
    </source>
</evidence>
<keyword evidence="3 4" id="KW-0413">Isomerase</keyword>
<reference evidence="6 7" key="1">
    <citation type="submission" date="2019-08" db="EMBL/GenBank/DDBJ databases">
        <title>Massilia golmudensis sp. nov., isolated from sand in the Qinghai-Tibetan Plateau.</title>
        <authorList>
            <person name="Zhang B."/>
        </authorList>
    </citation>
    <scope>NUCLEOTIDE SEQUENCE [LARGE SCALE GENOMIC DNA]</scope>
    <source>
        <strain evidence="6 7">GEM5</strain>
    </source>
</reference>
<dbReference type="PANTHER" id="PTHR43246">
    <property type="entry name" value="PEPTIDYL-PROLYL CIS-TRANS ISOMERASE CYP38, CHLOROPLASTIC"/>
    <property type="match status" value="1"/>
</dbReference>
<evidence type="ECO:0000256" key="3">
    <source>
        <dbReference type="ARBA" id="ARBA00023235"/>
    </source>
</evidence>
<evidence type="ECO:0000313" key="7">
    <source>
        <dbReference type="Proteomes" id="UP000321413"/>
    </source>
</evidence>
<feature type="chain" id="PRO_5023093061" description="Peptidyl-prolyl cis-trans isomerase" evidence="4">
    <location>
        <begin position="34"/>
        <end position="222"/>
    </location>
</feature>
<evidence type="ECO:0000256" key="4">
    <source>
        <dbReference type="RuleBase" id="RU363019"/>
    </source>
</evidence>
<dbReference type="EC" id="5.2.1.8" evidence="4"/>
<comment type="caution">
    <text evidence="6">The sequence shown here is derived from an EMBL/GenBank/DDBJ whole genome shotgun (WGS) entry which is preliminary data.</text>
</comment>
<dbReference type="PROSITE" id="PS50072">
    <property type="entry name" value="CSA_PPIASE_2"/>
    <property type="match status" value="1"/>
</dbReference>
<dbReference type="EMBL" id="VPFD01000012">
    <property type="protein sequence ID" value="TXF99591.1"/>
    <property type="molecule type" value="Genomic_DNA"/>
</dbReference>
<dbReference type="Pfam" id="PF00160">
    <property type="entry name" value="Pro_isomerase"/>
    <property type="match status" value="1"/>
</dbReference>
<organism evidence="6 7">
    <name type="scientific">Massilia arenae</name>
    <dbReference type="NCBI Taxonomy" id="2603288"/>
    <lineage>
        <taxon>Bacteria</taxon>
        <taxon>Pseudomonadati</taxon>
        <taxon>Pseudomonadota</taxon>
        <taxon>Betaproteobacteria</taxon>
        <taxon>Burkholderiales</taxon>
        <taxon>Oxalobacteraceae</taxon>
        <taxon>Telluria group</taxon>
        <taxon>Massilia</taxon>
    </lineage>
</organism>
<evidence type="ECO:0000256" key="2">
    <source>
        <dbReference type="ARBA" id="ARBA00023110"/>
    </source>
</evidence>
<comment type="similarity">
    <text evidence="1 4">Belongs to the cyclophilin-type PPIase family.</text>
</comment>
<gene>
    <name evidence="6" type="ORF">FVD38_12300</name>
</gene>
<dbReference type="RefSeq" id="WP_147935077.1">
    <property type="nucleotide sequence ID" value="NZ_VPFD01000012.1"/>
</dbReference>
<dbReference type="InterPro" id="IPR002130">
    <property type="entry name" value="Cyclophilin-type_PPIase_dom"/>
</dbReference>
<evidence type="ECO:0000259" key="5">
    <source>
        <dbReference type="PROSITE" id="PS50072"/>
    </source>
</evidence>
<sequence>MSSSITRRSLLVRMTGATAALACGLLFPGAALAQEATEQAAAPEAAAAPAMVGPQYAIKTTMGEIVVQLDQEKAPKTVANFAAYAKSGFYKGTIFHRVIDGFMIQGGGMNEKFEGRKTLKPVKNESDNGLSNQPYTISMAREDNPDSATSQWFINVADNSGIDHPFVKGSGYTVFGKVVKGQEVVDKIKGVVVDDVRGMQNVPVVPIKITNVTLLKGDKLVK</sequence>
<dbReference type="PROSITE" id="PS51318">
    <property type="entry name" value="TAT"/>
    <property type="match status" value="1"/>
</dbReference>
<feature type="domain" description="PPIase cyclophilin-type" evidence="5">
    <location>
        <begin position="60"/>
        <end position="214"/>
    </location>
</feature>
<dbReference type="InterPro" id="IPR020892">
    <property type="entry name" value="Cyclophilin-type_PPIase_CS"/>
</dbReference>
<keyword evidence="4" id="KW-0732">Signal</keyword>
<dbReference type="GO" id="GO:0003755">
    <property type="term" value="F:peptidyl-prolyl cis-trans isomerase activity"/>
    <property type="evidence" value="ECO:0007669"/>
    <property type="project" value="UniProtKB-UniRule"/>
</dbReference>
<dbReference type="Proteomes" id="UP000321413">
    <property type="component" value="Unassembled WGS sequence"/>
</dbReference>
<evidence type="ECO:0000256" key="1">
    <source>
        <dbReference type="ARBA" id="ARBA00007365"/>
    </source>
</evidence>
<dbReference type="InterPro" id="IPR044665">
    <property type="entry name" value="E_coli_cyclophilin_A-like"/>
</dbReference>
<comment type="catalytic activity">
    <reaction evidence="4">
        <text>[protein]-peptidylproline (omega=180) = [protein]-peptidylproline (omega=0)</text>
        <dbReference type="Rhea" id="RHEA:16237"/>
        <dbReference type="Rhea" id="RHEA-COMP:10747"/>
        <dbReference type="Rhea" id="RHEA-COMP:10748"/>
        <dbReference type="ChEBI" id="CHEBI:83833"/>
        <dbReference type="ChEBI" id="CHEBI:83834"/>
        <dbReference type="EC" id="5.2.1.8"/>
    </reaction>
</comment>
<accession>A0A5C7G5D7</accession>
<dbReference type="AlphaFoldDB" id="A0A5C7G5D7"/>
<dbReference type="PRINTS" id="PR00153">
    <property type="entry name" value="CSAPPISMRASE"/>
</dbReference>
<comment type="function">
    <text evidence="4">PPIases accelerate the folding of proteins. It catalyzes the cis-trans isomerization of proline imidic peptide bonds in oligopeptides.</text>
</comment>
<dbReference type="PROSITE" id="PS00170">
    <property type="entry name" value="CSA_PPIASE_1"/>
    <property type="match status" value="1"/>
</dbReference>
<keyword evidence="2 4" id="KW-0697">Rotamase</keyword>
<protein>
    <recommendedName>
        <fullName evidence="4">Peptidyl-prolyl cis-trans isomerase</fullName>
        <shortName evidence="4">PPIase</shortName>
        <ecNumber evidence="4">5.2.1.8</ecNumber>
    </recommendedName>
</protein>
<name>A0A5C7G5D7_9BURK</name>
<dbReference type="SUPFAM" id="SSF50891">
    <property type="entry name" value="Cyclophilin-like"/>
    <property type="match status" value="1"/>
</dbReference>
<dbReference type="GO" id="GO:0006457">
    <property type="term" value="P:protein folding"/>
    <property type="evidence" value="ECO:0007669"/>
    <property type="project" value="InterPro"/>
</dbReference>
<dbReference type="InterPro" id="IPR006311">
    <property type="entry name" value="TAT_signal"/>
</dbReference>
<proteinExistence type="inferred from homology"/>
<dbReference type="InterPro" id="IPR029000">
    <property type="entry name" value="Cyclophilin-like_dom_sf"/>
</dbReference>
<feature type="signal peptide" evidence="4">
    <location>
        <begin position="1"/>
        <end position="33"/>
    </location>
</feature>